<dbReference type="NCBIfam" id="NF033746">
    <property type="entry name" value="class_D_sortase"/>
    <property type="match status" value="1"/>
</dbReference>
<dbReference type="RefSeq" id="WP_343795844.1">
    <property type="nucleotide sequence ID" value="NZ_BAAADJ010000004.1"/>
</dbReference>
<evidence type="ECO:0000256" key="2">
    <source>
        <dbReference type="SAM" id="Phobius"/>
    </source>
</evidence>
<dbReference type="NCBIfam" id="TIGR01076">
    <property type="entry name" value="sortase_fam"/>
    <property type="match status" value="1"/>
</dbReference>
<evidence type="ECO:0000313" key="3">
    <source>
        <dbReference type="EMBL" id="GAA0316469.1"/>
    </source>
</evidence>
<keyword evidence="4" id="KW-1185">Reference proteome</keyword>
<dbReference type="InterPro" id="IPR023365">
    <property type="entry name" value="Sortase_dom-sf"/>
</dbReference>
<dbReference type="CDD" id="cd05828">
    <property type="entry name" value="Sortase_D_1"/>
    <property type="match status" value="1"/>
</dbReference>
<dbReference type="Proteomes" id="UP001500782">
    <property type="component" value="Unassembled WGS sequence"/>
</dbReference>
<keyword evidence="2" id="KW-0472">Membrane</keyword>
<dbReference type="InterPro" id="IPR005754">
    <property type="entry name" value="Sortase"/>
</dbReference>
<dbReference type="InterPro" id="IPR041999">
    <property type="entry name" value="Sortase_D_1"/>
</dbReference>
<keyword evidence="2" id="KW-1133">Transmembrane helix</keyword>
<evidence type="ECO:0008006" key="5">
    <source>
        <dbReference type="Google" id="ProtNLM"/>
    </source>
</evidence>
<dbReference type="EMBL" id="BAAADJ010000004">
    <property type="protein sequence ID" value="GAA0316469.1"/>
    <property type="molecule type" value="Genomic_DNA"/>
</dbReference>
<keyword evidence="1" id="KW-0378">Hydrolase</keyword>
<feature type="transmembrane region" description="Helical" evidence="2">
    <location>
        <begin position="6"/>
        <end position="27"/>
    </location>
</feature>
<accession>A0ABP3FGT2</accession>
<comment type="caution">
    <text evidence="3">The sequence shown here is derived from an EMBL/GenBank/DDBJ whole genome shotgun (WGS) entry which is preliminary data.</text>
</comment>
<dbReference type="SUPFAM" id="SSF63817">
    <property type="entry name" value="Sortase"/>
    <property type="match status" value="1"/>
</dbReference>
<name>A0ABP3FGT2_9BACI</name>
<reference evidence="4" key="1">
    <citation type="journal article" date="2019" name="Int. J. Syst. Evol. Microbiol.">
        <title>The Global Catalogue of Microorganisms (GCM) 10K type strain sequencing project: providing services to taxonomists for standard genome sequencing and annotation.</title>
        <authorList>
            <consortium name="The Broad Institute Genomics Platform"/>
            <consortium name="The Broad Institute Genome Sequencing Center for Infectious Disease"/>
            <person name="Wu L."/>
            <person name="Ma J."/>
        </authorList>
    </citation>
    <scope>NUCLEOTIDE SEQUENCE [LARGE SCALE GENOMIC DNA]</scope>
    <source>
        <strain evidence="4">JCM 9731</strain>
    </source>
</reference>
<organism evidence="3 4">
    <name type="scientific">Bacillus carboniphilus</name>
    <dbReference type="NCBI Taxonomy" id="86663"/>
    <lineage>
        <taxon>Bacteria</taxon>
        <taxon>Bacillati</taxon>
        <taxon>Bacillota</taxon>
        <taxon>Bacilli</taxon>
        <taxon>Bacillales</taxon>
        <taxon>Bacillaceae</taxon>
        <taxon>Bacillus</taxon>
    </lineage>
</organism>
<protein>
    <recommendedName>
        <fullName evidence="5">Class D sortase</fullName>
    </recommendedName>
</protein>
<dbReference type="InterPro" id="IPR053525">
    <property type="entry name" value="Sortase_D"/>
</dbReference>
<dbReference type="Pfam" id="PF04203">
    <property type="entry name" value="Sortase"/>
    <property type="match status" value="1"/>
</dbReference>
<evidence type="ECO:0000313" key="4">
    <source>
        <dbReference type="Proteomes" id="UP001500782"/>
    </source>
</evidence>
<sequence length="220" mass="24534">MTFKKIITWILGATTIIATILTAYYAFQIFSDEKKIKASLEEWESLKETARVEAPPHFFRNEEEEKKTEINEKSINETATSSLYPTRPKLDEVIGKIIIPSIDLSAPIVEGTGDEQLAKGVGHYSGSVLPGEHDNTVLSGHNNTVFSRLGSVEKGDKITIETSAGTFNYRITEQKIVDEDDRTIIVPYDHAILTIITCYPLDFIGPTPDRYILIGELIEG</sequence>
<evidence type="ECO:0000256" key="1">
    <source>
        <dbReference type="ARBA" id="ARBA00022801"/>
    </source>
</evidence>
<dbReference type="Gene3D" id="2.40.260.10">
    <property type="entry name" value="Sortase"/>
    <property type="match status" value="1"/>
</dbReference>
<gene>
    <name evidence="3" type="ORF">GCM10008967_03810</name>
</gene>
<keyword evidence="2" id="KW-0812">Transmembrane</keyword>
<proteinExistence type="predicted"/>